<organism evidence="1 2">
    <name type="scientific">Candidatus Yanofskybacteria bacterium CG10_big_fil_rev_8_21_14_0_10_36_16</name>
    <dbReference type="NCBI Taxonomy" id="1975096"/>
    <lineage>
        <taxon>Bacteria</taxon>
        <taxon>Candidatus Yanofskyibacteriota</taxon>
    </lineage>
</organism>
<evidence type="ECO:0000313" key="1">
    <source>
        <dbReference type="EMBL" id="PJE50793.1"/>
    </source>
</evidence>
<accession>A0A2J0Q764</accession>
<name>A0A2J0Q764_9BACT</name>
<dbReference type="AlphaFoldDB" id="A0A2J0Q764"/>
<protein>
    <submittedName>
        <fullName evidence="1">Uncharacterized protein</fullName>
    </submittedName>
</protein>
<comment type="caution">
    <text evidence="1">The sequence shown here is derived from an EMBL/GenBank/DDBJ whole genome shotgun (WGS) entry which is preliminary data.</text>
</comment>
<reference evidence="1 2" key="1">
    <citation type="submission" date="2017-09" db="EMBL/GenBank/DDBJ databases">
        <title>Depth-based differentiation of microbial function through sediment-hosted aquifers and enrichment of novel symbionts in the deep terrestrial subsurface.</title>
        <authorList>
            <person name="Probst A.J."/>
            <person name="Ladd B."/>
            <person name="Jarett J.K."/>
            <person name="Geller-Mcgrath D.E."/>
            <person name="Sieber C.M."/>
            <person name="Emerson J.B."/>
            <person name="Anantharaman K."/>
            <person name="Thomas B.C."/>
            <person name="Malmstrom R."/>
            <person name="Stieglmeier M."/>
            <person name="Klingl A."/>
            <person name="Woyke T."/>
            <person name="Ryan C.M."/>
            <person name="Banfield J.F."/>
        </authorList>
    </citation>
    <scope>NUCLEOTIDE SEQUENCE [LARGE SCALE GENOMIC DNA]</scope>
    <source>
        <strain evidence="1">CG10_big_fil_rev_8_21_14_0_10_36_16</strain>
    </source>
</reference>
<dbReference type="Proteomes" id="UP000228496">
    <property type="component" value="Unassembled WGS sequence"/>
</dbReference>
<proteinExistence type="predicted"/>
<gene>
    <name evidence="1" type="ORF">COV29_03640</name>
</gene>
<evidence type="ECO:0000313" key="2">
    <source>
        <dbReference type="Proteomes" id="UP000228496"/>
    </source>
</evidence>
<sequence>MHYKKHKVASKDEIEKMLKLGAINVCGGSIFKGDKWTTMIEYEGTYYECIHAAPLRFGFYKNGIIDWKNRKLIPNKQPTRLR</sequence>
<dbReference type="EMBL" id="PCXQ01000005">
    <property type="protein sequence ID" value="PJE50793.1"/>
    <property type="molecule type" value="Genomic_DNA"/>
</dbReference>